<keyword evidence="2" id="KW-1185">Reference proteome</keyword>
<gene>
    <name evidence="1" type="ORF">M408DRAFT_148427</name>
</gene>
<dbReference type="HOGENOM" id="CLU_009958_4_0_1"/>
<dbReference type="InterPro" id="IPR043129">
    <property type="entry name" value="ATPase_NBD"/>
</dbReference>
<dbReference type="Gene3D" id="3.90.640.10">
    <property type="entry name" value="Actin, Chain A, domain 4"/>
    <property type="match status" value="1"/>
</dbReference>
<dbReference type="AlphaFoldDB" id="A0A0C3AJD4"/>
<evidence type="ECO:0000313" key="1">
    <source>
        <dbReference type="EMBL" id="KIM20154.1"/>
    </source>
</evidence>
<evidence type="ECO:0000313" key="2">
    <source>
        <dbReference type="Proteomes" id="UP000054097"/>
    </source>
</evidence>
<proteinExistence type="predicted"/>
<reference evidence="1 2" key="1">
    <citation type="submission" date="2014-04" db="EMBL/GenBank/DDBJ databases">
        <authorList>
            <consortium name="DOE Joint Genome Institute"/>
            <person name="Kuo A."/>
            <person name="Zuccaro A."/>
            <person name="Kohler A."/>
            <person name="Nagy L.G."/>
            <person name="Floudas D."/>
            <person name="Copeland A."/>
            <person name="Barry K.W."/>
            <person name="Cichocki N."/>
            <person name="Veneault-Fourrey C."/>
            <person name="LaButti K."/>
            <person name="Lindquist E.A."/>
            <person name="Lipzen A."/>
            <person name="Lundell T."/>
            <person name="Morin E."/>
            <person name="Murat C."/>
            <person name="Sun H."/>
            <person name="Tunlid A."/>
            <person name="Henrissat B."/>
            <person name="Grigoriev I.V."/>
            <person name="Hibbett D.S."/>
            <person name="Martin F."/>
            <person name="Nordberg H.P."/>
            <person name="Cantor M.N."/>
            <person name="Hua S.X."/>
        </authorList>
    </citation>
    <scope>NUCLEOTIDE SEQUENCE [LARGE SCALE GENOMIC DNA]</scope>
    <source>
        <strain evidence="1 2">MAFF 305830</strain>
    </source>
</reference>
<dbReference type="Proteomes" id="UP000054097">
    <property type="component" value="Unassembled WGS sequence"/>
</dbReference>
<dbReference type="PANTHER" id="PTHR14187:SF5">
    <property type="entry name" value="HEAT SHOCK 70 KDA PROTEIN 12A"/>
    <property type="match status" value="1"/>
</dbReference>
<reference evidence="2" key="2">
    <citation type="submission" date="2015-01" db="EMBL/GenBank/DDBJ databases">
        <title>Evolutionary Origins and Diversification of the Mycorrhizal Mutualists.</title>
        <authorList>
            <consortium name="DOE Joint Genome Institute"/>
            <consortium name="Mycorrhizal Genomics Consortium"/>
            <person name="Kohler A."/>
            <person name="Kuo A."/>
            <person name="Nagy L.G."/>
            <person name="Floudas D."/>
            <person name="Copeland A."/>
            <person name="Barry K.W."/>
            <person name="Cichocki N."/>
            <person name="Veneault-Fourrey C."/>
            <person name="LaButti K."/>
            <person name="Lindquist E.A."/>
            <person name="Lipzen A."/>
            <person name="Lundell T."/>
            <person name="Morin E."/>
            <person name="Murat C."/>
            <person name="Riley R."/>
            <person name="Ohm R."/>
            <person name="Sun H."/>
            <person name="Tunlid A."/>
            <person name="Henrissat B."/>
            <person name="Grigoriev I.V."/>
            <person name="Hibbett D.S."/>
            <person name="Martin F."/>
        </authorList>
    </citation>
    <scope>NUCLEOTIDE SEQUENCE [LARGE SCALE GENOMIC DNA]</scope>
    <source>
        <strain evidence="2">MAFF 305830</strain>
    </source>
</reference>
<dbReference type="STRING" id="933852.A0A0C3AJD4"/>
<dbReference type="OrthoDB" id="2963168at2759"/>
<dbReference type="CDD" id="cd10170">
    <property type="entry name" value="ASKHA_NBD_HSP70"/>
    <property type="match status" value="1"/>
</dbReference>
<accession>A0A0C3AJD4</accession>
<sequence length="375" mass="42187">MEAEKDFEEHPANVAYWFKLHLHPATMLKDDNSPRFEVPPLPVGITIERIYEDLMRYLMENTRRFFEMTTPDGEEIWARLRDTAVIVLATPNGWELKEQEILRKAAIRASLVTEQSARQLLRFVTEAEASVHYALANQSLEWLQQEAVFAVIDCGGSTVDTTVYRCTQTNPLSLNETCPSNCVQAGGIYVNRKTATMLKDKLQGSSFDDPEILRSMMSAFETELKPSFDGLLDSYELNFGSLRDNEPNIGIEKGRITLSSDELQSIFHPVTEQILDSCLQTLIDQGTKHVILVGGFAESPYVRKVLSRAIKNNNMQAIVIGDYTKKAAAEGAIISSIKQFVVARAVKATFGGCVRENYNKLLHRDRKGKAIVYPE</sequence>
<dbReference type="SUPFAM" id="SSF53067">
    <property type="entry name" value="Actin-like ATPase domain"/>
    <property type="match status" value="1"/>
</dbReference>
<protein>
    <submittedName>
        <fullName evidence="1">Uncharacterized protein</fullName>
    </submittedName>
</protein>
<organism evidence="1 2">
    <name type="scientific">Serendipita vermifera MAFF 305830</name>
    <dbReference type="NCBI Taxonomy" id="933852"/>
    <lineage>
        <taxon>Eukaryota</taxon>
        <taxon>Fungi</taxon>
        <taxon>Dikarya</taxon>
        <taxon>Basidiomycota</taxon>
        <taxon>Agaricomycotina</taxon>
        <taxon>Agaricomycetes</taxon>
        <taxon>Sebacinales</taxon>
        <taxon>Serendipitaceae</taxon>
        <taxon>Serendipita</taxon>
    </lineage>
</organism>
<name>A0A0C3AJD4_SERVB</name>
<dbReference type="PANTHER" id="PTHR14187">
    <property type="entry name" value="ALPHA KINASE/ELONGATION FACTOR 2 KINASE"/>
    <property type="match status" value="1"/>
</dbReference>
<dbReference type="Gene3D" id="3.30.420.40">
    <property type="match status" value="2"/>
</dbReference>
<dbReference type="EMBL" id="KN824467">
    <property type="protein sequence ID" value="KIM20154.1"/>
    <property type="molecule type" value="Genomic_DNA"/>
</dbReference>